<keyword evidence="2" id="KW-0238">DNA-binding</keyword>
<keyword evidence="6" id="KW-1185">Reference proteome</keyword>
<dbReference type="PROSITE" id="PS50949">
    <property type="entry name" value="HTH_GNTR"/>
    <property type="match status" value="1"/>
</dbReference>
<name>A0A372LG57_9BACI</name>
<organism evidence="5 6">
    <name type="scientific">Peribacillus saganii</name>
    <dbReference type="NCBI Taxonomy" id="2303992"/>
    <lineage>
        <taxon>Bacteria</taxon>
        <taxon>Bacillati</taxon>
        <taxon>Bacillota</taxon>
        <taxon>Bacilli</taxon>
        <taxon>Bacillales</taxon>
        <taxon>Bacillaceae</taxon>
        <taxon>Peribacillus</taxon>
    </lineage>
</organism>
<evidence type="ECO:0000256" key="1">
    <source>
        <dbReference type="ARBA" id="ARBA00023015"/>
    </source>
</evidence>
<dbReference type="SUPFAM" id="SSF46785">
    <property type="entry name" value="Winged helix' DNA-binding domain"/>
    <property type="match status" value="1"/>
</dbReference>
<dbReference type="SMART" id="SM00895">
    <property type="entry name" value="FCD"/>
    <property type="match status" value="1"/>
</dbReference>
<reference evidence="5 6" key="1">
    <citation type="submission" date="2018-08" db="EMBL/GenBank/DDBJ databases">
        <title>Bacillus chawlae sp. nov., Bacillus glennii sp. nov., and Bacillus saganii sp. nov. Isolated from the Vehicle Assembly Building at Kennedy Space Center where the Viking Spacecraft were Assembled.</title>
        <authorList>
            <person name="Seuylemezian A."/>
            <person name="Vaishampayan P."/>
        </authorList>
    </citation>
    <scope>NUCLEOTIDE SEQUENCE [LARGE SCALE GENOMIC DNA]</scope>
    <source>
        <strain evidence="5 6">V47-23a</strain>
    </source>
</reference>
<evidence type="ECO:0000256" key="2">
    <source>
        <dbReference type="ARBA" id="ARBA00023125"/>
    </source>
</evidence>
<evidence type="ECO:0000256" key="3">
    <source>
        <dbReference type="ARBA" id="ARBA00023163"/>
    </source>
</evidence>
<dbReference type="GO" id="GO:0003677">
    <property type="term" value="F:DNA binding"/>
    <property type="evidence" value="ECO:0007669"/>
    <property type="project" value="UniProtKB-KW"/>
</dbReference>
<comment type="caution">
    <text evidence="5">The sequence shown here is derived from an EMBL/GenBank/DDBJ whole genome shotgun (WGS) entry which is preliminary data.</text>
</comment>
<dbReference type="AlphaFoldDB" id="A0A372LG57"/>
<dbReference type="SMART" id="SM00345">
    <property type="entry name" value="HTH_GNTR"/>
    <property type="match status" value="1"/>
</dbReference>
<dbReference type="Pfam" id="PF00392">
    <property type="entry name" value="GntR"/>
    <property type="match status" value="1"/>
</dbReference>
<evidence type="ECO:0000313" key="5">
    <source>
        <dbReference type="EMBL" id="RFU64535.1"/>
    </source>
</evidence>
<dbReference type="RefSeq" id="WP_117328194.1">
    <property type="nucleotide sequence ID" value="NZ_QVTE01000055.1"/>
</dbReference>
<sequence length="225" mass="25721">MELEQNQLQKAVPYYEQLQQTLKTRIWNGLYKPGERIIEAQIAKELSISRSPVREAIRALINEGLLVTDEKSQIIVYEPSILDVKEIYECRIALESAAVALSAERITEEQVSDLEKILQETETAIKQGDKEGLVACNAKFHQYIIICSGNSRLKKLVDDLQSLTHFFRVINIEGPNRGETILKGHKEIFEAIKKRDPEQASRKLADHTREDLANIIQIIEQKGER</sequence>
<dbReference type="OrthoDB" id="114741at2"/>
<evidence type="ECO:0000313" key="6">
    <source>
        <dbReference type="Proteomes" id="UP000264541"/>
    </source>
</evidence>
<dbReference type="InterPro" id="IPR000524">
    <property type="entry name" value="Tscrpt_reg_HTH_GntR"/>
</dbReference>
<dbReference type="Pfam" id="PF07729">
    <property type="entry name" value="FCD"/>
    <property type="match status" value="1"/>
</dbReference>
<proteinExistence type="predicted"/>
<dbReference type="EMBL" id="QVTE01000055">
    <property type="protein sequence ID" value="RFU64535.1"/>
    <property type="molecule type" value="Genomic_DNA"/>
</dbReference>
<dbReference type="Gene3D" id="1.20.120.530">
    <property type="entry name" value="GntR ligand-binding domain-like"/>
    <property type="match status" value="1"/>
</dbReference>
<dbReference type="Gene3D" id="1.10.10.10">
    <property type="entry name" value="Winged helix-like DNA-binding domain superfamily/Winged helix DNA-binding domain"/>
    <property type="match status" value="1"/>
</dbReference>
<accession>A0A372LG57</accession>
<dbReference type="PANTHER" id="PTHR43537:SF47">
    <property type="entry name" value="REGULATORY PROTEIN GNTR HTH"/>
    <property type="match status" value="1"/>
</dbReference>
<dbReference type="InterPro" id="IPR036390">
    <property type="entry name" value="WH_DNA-bd_sf"/>
</dbReference>
<keyword evidence="3" id="KW-0804">Transcription</keyword>
<protein>
    <submittedName>
        <fullName evidence="5">GntR family transcriptional regulator</fullName>
    </submittedName>
</protein>
<dbReference type="InterPro" id="IPR008920">
    <property type="entry name" value="TF_FadR/GntR_C"/>
</dbReference>
<evidence type="ECO:0000259" key="4">
    <source>
        <dbReference type="PROSITE" id="PS50949"/>
    </source>
</evidence>
<dbReference type="InterPro" id="IPR011711">
    <property type="entry name" value="GntR_C"/>
</dbReference>
<dbReference type="CDD" id="cd07377">
    <property type="entry name" value="WHTH_GntR"/>
    <property type="match status" value="1"/>
</dbReference>
<dbReference type="GO" id="GO:0003700">
    <property type="term" value="F:DNA-binding transcription factor activity"/>
    <property type="evidence" value="ECO:0007669"/>
    <property type="project" value="InterPro"/>
</dbReference>
<dbReference type="PANTHER" id="PTHR43537">
    <property type="entry name" value="TRANSCRIPTIONAL REGULATOR, GNTR FAMILY"/>
    <property type="match status" value="1"/>
</dbReference>
<dbReference type="InterPro" id="IPR036388">
    <property type="entry name" value="WH-like_DNA-bd_sf"/>
</dbReference>
<feature type="domain" description="HTH gntR-type" evidence="4">
    <location>
        <begin position="12"/>
        <end position="79"/>
    </location>
</feature>
<dbReference type="Proteomes" id="UP000264541">
    <property type="component" value="Unassembled WGS sequence"/>
</dbReference>
<gene>
    <name evidence="5" type="ORF">D0469_18430</name>
</gene>
<keyword evidence="1" id="KW-0805">Transcription regulation</keyword>
<dbReference type="SUPFAM" id="SSF48008">
    <property type="entry name" value="GntR ligand-binding domain-like"/>
    <property type="match status" value="1"/>
</dbReference>